<dbReference type="PRINTS" id="PR01576">
    <property type="entry name" value="PDEFORMYLASE"/>
</dbReference>
<dbReference type="InterPro" id="IPR023635">
    <property type="entry name" value="Peptide_deformylase"/>
</dbReference>
<feature type="binding site" evidence="6">
    <location>
        <position position="94"/>
    </location>
    <ligand>
        <name>Fe cation</name>
        <dbReference type="ChEBI" id="CHEBI:24875"/>
    </ligand>
</feature>
<accession>A0A9J7AZY4</accession>
<dbReference type="CDD" id="cd00487">
    <property type="entry name" value="Pep_deformylase"/>
    <property type="match status" value="1"/>
</dbReference>
<organism evidence="7 8">
    <name type="scientific">Nisaea acidiphila</name>
    <dbReference type="NCBI Taxonomy" id="1862145"/>
    <lineage>
        <taxon>Bacteria</taxon>
        <taxon>Pseudomonadati</taxon>
        <taxon>Pseudomonadota</taxon>
        <taxon>Alphaproteobacteria</taxon>
        <taxon>Rhodospirillales</taxon>
        <taxon>Thalassobaculaceae</taxon>
        <taxon>Nisaea</taxon>
    </lineage>
</organism>
<evidence type="ECO:0000256" key="3">
    <source>
        <dbReference type="ARBA" id="ARBA00022801"/>
    </source>
</evidence>
<evidence type="ECO:0000256" key="4">
    <source>
        <dbReference type="ARBA" id="ARBA00022917"/>
    </source>
</evidence>
<evidence type="ECO:0000313" key="7">
    <source>
        <dbReference type="EMBL" id="UUX51005.1"/>
    </source>
</evidence>
<gene>
    <name evidence="6 7" type="primary">def</name>
    <name evidence="7" type="ORF">NUH88_04765</name>
</gene>
<dbReference type="Proteomes" id="UP001060336">
    <property type="component" value="Chromosome"/>
</dbReference>
<reference evidence="7" key="1">
    <citation type="submission" date="2022-08" db="EMBL/GenBank/DDBJ databases">
        <title>Nisaea acidiphila sp. nov., isolated from a marine algal debris and emended description of the genus Nisaea Urios et al. 2008.</title>
        <authorList>
            <person name="Kwon K."/>
        </authorList>
    </citation>
    <scope>NUCLEOTIDE SEQUENCE</scope>
    <source>
        <strain evidence="7">MEBiC11861</strain>
    </source>
</reference>
<dbReference type="Gene3D" id="3.90.45.10">
    <property type="entry name" value="Peptide deformylase"/>
    <property type="match status" value="1"/>
</dbReference>
<dbReference type="NCBIfam" id="NF001159">
    <property type="entry name" value="PRK00150.1-3"/>
    <property type="match status" value="1"/>
</dbReference>
<dbReference type="GO" id="GO:0042586">
    <property type="term" value="F:peptide deformylase activity"/>
    <property type="evidence" value="ECO:0007669"/>
    <property type="project" value="UniProtKB-UniRule"/>
</dbReference>
<keyword evidence="2 6" id="KW-0479">Metal-binding</keyword>
<evidence type="ECO:0000313" key="8">
    <source>
        <dbReference type="Proteomes" id="UP001060336"/>
    </source>
</evidence>
<dbReference type="Pfam" id="PF01327">
    <property type="entry name" value="Pep_deformylase"/>
    <property type="match status" value="1"/>
</dbReference>
<sequence>MGDPVLRQRAGEIEDPSSEEVAALAADMADSMAAAGGVGLAAPQIGISRRIIVFKVPADRATAETNDGPLDLQVLVNPVIEPLSGEMELGWEGCLSIPGLKGEVPRYRKILYRGYDLNGEKVLRHAEGFHARVIQHEVDHLDGILYPERMTDMRRFGYGEELLRAAAEVPPVNERGDGK</sequence>
<evidence type="ECO:0000256" key="1">
    <source>
        <dbReference type="ARBA" id="ARBA00010759"/>
    </source>
</evidence>
<dbReference type="AlphaFoldDB" id="A0A9J7AZY4"/>
<proteinExistence type="inferred from homology"/>
<dbReference type="HAMAP" id="MF_00163">
    <property type="entry name" value="Pep_deformylase"/>
    <property type="match status" value="1"/>
</dbReference>
<keyword evidence="5 6" id="KW-0408">Iron</keyword>
<dbReference type="NCBIfam" id="TIGR00079">
    <property type="entry name" value="pept_deformyl"/>
    <property type="match status" value="1"/>
</dbReference>
<dbReference type="PANTHER" id="PTHR10458">
    <property type="entry name" value="PEPTIDE DEFORMYLASE"/>
    <property type="match status" value="1"/>
</dbReference>
<name>A0A9J7AZY4_9PROT</name>
<evidence type="ECO:0000256" key="2">
    <source>
        <dbReference type="ARBA" id="ARBA00022723"/>
    </source>
</evidence>
<comment type="similarity">
    <text evidence="1 6">Belongs to the polypeptide deformylase family.</text>
</comment>
<dbReference type="PANTHER" id="PTHR10458:SF20">
    <property type="entry name" value="PEPTIDE DEFORMYLASE 1"/>
    <property type="match status" value="1"/>
</dbReference>
<comment type="function">
    <text evidence="6">Removes the formyl group from the N-terminal Met of newly synthesized proteins. Requires at least a dipeptide for an efficient rate of reaction. N-terminal L-methionine is a prerequisite for activity but the enzyme has broad specificity at other positions.</text>
</comment>
<keyword evidence="3 6" id="KW-0378">Hydrolase</keyword>
<protein>
    <recommendedName>
        <fullName evidence="6">Peptide deformylase</fullName>
        <shortName evidence="6">PDF</shortName>
        <ecNumber evidence="6">3.5.1.88</ecNumber>
    </recommendedName>
    <alternativeName>
        <fullName evidence="6">Polypeptide deformylase</fullName>
    </alternativeName>
</protein>
<evidence type="ECO:0000256" key="6">
    <source>
        <dbReference type="HAMAP-Rule" id="MF_00163"/>
    </source>
</evidence>
<dbReference type="EMBL" id="CP102480">
    <property type="protein sequence ID" value="UUX51005.1"/>
    <property type="molecule type" value="Genomic_DNA"/>
</dbReference>
<dbReference type="SUPFAM" id="SSF56420">
    <property type="entry name" value="Peptide deformylase"/>
    <property type="match status" value="1"/>
</dbReference>
<comment type="cofactor">
    <cofactor evidence="6">
        <name>Fe(2+)</name>
        <dbReference type="ChEBI" id="CHEBI:29033"/>
    </cofactor>
    <text evidence="6">Binds 1 Fe(2+) ion.</text>
</comment>
<dbReference type="PIRSF" id="PIRSF004749">
    <property type="entry name" value="Pep_def"/>
    <property type="match status" value="1"/>
</dbReference>
<feature type="active site" evidence="6">
    <location>
        <position position="137"/>
    </location>
</feature>
<keyword evidence="8" id="KW-1185">Reference proteome</keyword>
<dbReference type="GO" id="GO:0046872">
    <property type="term" value="F:metal ion binding"/>
    <property type="evidence" value="ECO:0007669"/>
    <property type="project" value="UniProtKB-KW"/>
</dbReference>
<dbReference type="KEGG" id="naci:NUH88_04765"/>
<evidence type="ECO:0000256" key="5">
    <source>
        <dbReference type="ARBA" id="ARBA00023004"/>
    </source>
</evidence>
<dbReference type="FunFam" id="3.90.45.10:FF:000003">
    <property type="entry name" value="Peptide deformylase"/>
    <property type="match status" value="1"/>
</dbReference>
<feature type="binding site" evidence="6">
    <location>
        <position position="140"/>
    </location>
    <ligand>
        <name>Fe cation</name>
        <dbReference type="ChEBI" id="CHEBI:24875"/>
    </ligand>
</feature>
<keyword evidence="4 6" id="KW-0648">Protein biosynthesis</keyword>
<dbReference type="InterPro" id="IPR036821">
    <property type="entry name" value="Peptide_deformylase_sf"/>
</dbReference>
<comment type="catalytic activity">
    <reaction evidence="6">
        <text>N-terminal N-formyl-L-methionyl-[peptide] + H2O = N-terminal L-methionyl-[peptide] + formate</text>
        <dbReference type="Rhea" id="RHEA:24420"/>
        <dbReference type="Rhea" id="RHEA-COMP:10639"/>
        <dbReference type="Rhea" id="RHEA-COMP:10640"/>
        <dbReference type="ChEBI" id="CHEBI:15377"/>
        <dbReference type="ChEBI" id="CHEBI:15740"/>
        <dbReference type="ChEBI" id="CHEBI:49298"/>
        <dbReference type="ChEBI" id="CHEBI:64731"/>
        <dbReference type="EC" id="3.5.1.88"/>
    </reaction>
</comment>
<dbReference type="GO" id="GO:0006412">
    <property type="term" value="P:translation"/>
    <property type="evidence" value="ECO:0007669"/>
    <property type="project" value="UniProtKB-UniRule"/>
</dbReference>
<feature type="binding site" evidence="6">
    <location>
        <position position="136"/>
    </location>
    <ligand>
        <name>Fe cation</name>
        <dbReference type="ChEBI" id="CHEBI:24875"/>
    </ligand>
</feature>
<dbReference type="EC" id="3.5.1.88" evidence="6"/>